<comment type="catalytic activity">
    <reaction evidence="1">
        <text>Hydrolyzes single-stranded DNA or mismatched double-stranded DNA and polynucleotides, releasing free uracil.</text>
        <dbReference type="EC" id="3.2.2.27"/>
    </reaction>
</comment>
<evidence type="ECO:0000256" key="9">
    <source>
        <dbReference type="ARBA" id="ARBA00023004"/>
    </source>
</evidence>
<feature type="domain" description="Uracil-DNA glycosylase-like" evidence="12">
    <location>
        <begin position="84"/>
        <end position="239"/>
    </location>
</feature>
<name>A0ABM8YXE4_9PROT</name>
<evidence type="ECO:0000256" key="10">
    <source>
        <dbReference type="ARBA" id="ARBA00023014"/>
    </source>
</evidence>
<dbReference type="NCBIfam" id="TIGR00758">
    <property type="entry name" value="UDG_fam4"/>
    <property type="match status" value="1"/>
</dbReference>
<keyword evidence="10" id="KW-0411">Iron-sulfur</keyword>
<accession>A0ABM8YXE4</accession>
<evidence type="ECO:0000259" key="12">
    <source>
        <dbReference type="SMART" id="SM00986"/>
    </source>
</evidence>
<evidence type="ECO:0000313" key="14">
    <source>
        <dbReference type="Proteomes" id="UP000839052"/>
    </source>
</evidence>
<keyword evidence="13" id="KW-0326">Glycosidase</keyword>
<dbReference type="Pfam" id="PF03167">
    <property type="entry name" value="UDG"/>
    <property type="match status" value="1"/>
</dbReference>
<dbReference type="Gene3D" id="3.40.470.10">
    <property type="entry name" value="Uracil-DNA glycosylase-like domain"/>
    <property type="match status" value="1"/>
</dbReference>
<dbReference type="PANTHER" id="PTHR33693">
    <property type="entry name" value="TYPE-5 URACIL-DNA GLYCOSYLASE"/>
    <property type="match status" value="1"/>
</dbReference>
<dbReference type="EC" id="3.2.2.27" evidence="3"/>
<protein>
    <recommendedName>
        <fullName evidence="4">Type-4 uracil-DNA glycosylase</fullName>
        <ecNumber evidence="3">3.2.2.27</ecNumber>
    </recommendedName>
</protein>
<evidence type="ECO:0000256" key="4">
    <source>
        <dbReference type="ARBA" id="ARBA00019403"/>
    </source>
</evidence>
<evidence type="ECO:0000256" key="7">
    <source>
        <dbReference type="ARBA" id="ARBA00022763"/>
    </source>
</evidence>
<proteinExistence type="inferred from homology"/>
<dbReference type="RefSeq" id="WP_239796146.1">
    <property type="nucleotide sequence ID" value="NZ_OU912926.1"/>
</dbReference>
<keyword evidence="8 13" id="KW-0378">Hydrolase</keyword>
<keyword evidence="14" id="KW-1185">Reference proteome</keyword>
<dbReference type="SUPFAM" id="SSF52141">
    <property type="entry name" value="Uracil-DNA glycosylase-like"/>
    <property type="match status" value="1"/>
</dbReference>
<sequence>MIREEAILRELNLYPLWQRREQAKSVLEQVTVAAEPMTEQVASKSVEEKADIQNLDSHNWPELQALVKNCTACKLRTSCTQTVFGTGDVRADWLFVGEWPGADEDVQGEPFVGQSGKLLDNMLAAIKLKRGHNVYITNIVKCYPPGNRTPEANEIAQCVPYLERQIQLIQPKLIVALGETAALLLGHGATLPGLRGKLHEYRGSSAHALVKGIPLIITYHPTYLLQTPLKKAEAWDDLCLAVATMQGLV</sequence>
<dbReference type="Proteomes" id="UP000839052">
    <property type="component" value="Chromosome"/>
</dbReference>
<dbReference type="SMART" id="SM00986">
    <property type="entry name" value="UDG"/>
    <property type="match status" value="1"/>
</dbReference>
<dbReference type="PANTHER" id="PTHR33693:SF1">
    <property type="entry name" value="TYPE-4 URACIL-DNA GLYCOSYLASE"/>
    <property type="match status" value="1"/>
</dbReference>
<keyword evidence="7" id="KW-0227">DNA damage</keyword>
<dbReference type="EMBL" id="OU912926">
    <property type="protein sequence ID" value="CAG9932174.1"/>
    <property type="molecule type" value="Genomic_DNA"/>
</dbReference>
<keyword evidence="5" id="KW-0004">4Fe-4S</keyword>
<dbReference type="SMART" id="SM00987">
    <property type="entry name" value="UreE_C"/>
    <property type="match status" value="1"/>
</dbReference>
<dbReference type="InterPro" id="IPR036895">
    <property type="entry name" value="Uracil-DNA_glycosylase-like_sf"/>
</dbReference>
<dbReference type="InterPro" id="IPR005273">
    <property type="entry name" value="Ura-DNA_glyco_family4"/>
</dbReference>
<dbReference type="GO" id="GO:0004844">
    <property type="term" value="F:uracil DNA N-glycosylase activity"/>
    <property type="evidence" value="ECO:0007669"/>
    <property type="project" value="UniProtKB-EC"/>
</dbReference>
<comment type="similarity">
    <text evidence="2">Belongs to the uracil-DNA glycosylase (UDG) superfamily. Type 4 (UDGa) family.</text>
</comment>
<dbReference type="InterPro" id="IPR005122">
    <property type="entry name" value="Uracil-DNA_glycosylase-like"/>
</dbReference>
<evidence type="ECO:0000256" key="8">
    <source>
        <dbReference type="ARBA" id="ARBA00022801"/>
    </source>
</evidence>
<evidence type="ECO:0000256" key="3">
    <source>
        <dbReference type="ARBA" id="ARBA00012030"/>
    </source>
</evidence>
<evidence type="ECO:0000313" key="13">
    <source>
        <dbReference type="EMBL" id="CAG9932174.1"/>
    </source>
</evidence>
<evidence type="ECO:0000256" key="11">
    <source>
        <dbReference type="ARBA" id="ARBA00023204"/>
    </source>
</evidence>
<dbReference type="CDD" id="cd10030">
    <property type="entry name" value="UDG-F4_TTUDGA_SPO1dp_like"/>
    <property type="match status" value="1"/>
</dbReference>
<keyword evidence="6" id="KW-0479">Metal-binding</keyword>
<keyword evidence="9" id="KW-0408">Iron</keyword>
<reference evidence="13 14" key="1">
    <citation type="submission" date="2021-10" db="EMBL/GenBank/DDBJ databases">
        <authorList>
            <person name="Koch H."/>
        </authorList>
    </citation>
    <scope>NUCLEOTIDE SEQUENCE [LARGE SCALE GENOMIC DNA]</scope>
    <source>
        <strain evidence="13">6680</strain>
    </source>
</reference>
<gene>
    <name evidence="13" type="ORF">NTG6680_0921</name>
</gene>
<evidence type="ECO:0000256" key="5">
    <source>
        <dbReference type="ARBA" id="ARBA00022485"/>
    </source>
</evidence>
<organism evidence="13 14">
    <name type="scientific">Candidatus Nitrotoga arctica</name>
    <dbReference type="NCBI Taxonomy" id="453162"/>
    <lineage>
        <taxon>Bacteria</taxon>
        <taxon>Pseudomonadati</taxon>
        <taxon>Pseudomonadota</taxon>
        <taxon>Betaproteobacteria</taxon>
        <taxon>Nitrosomonadales</taxon>
        <taxon>Gallionellaceae</taxon>
        <taxon>Candidatus Nitrotoga</taxon>
    </lineage>
</organism>
<evidence type="ECO:0000256" key="6">
    <source>
        <dbReference type="ARBA" id="ARBA00022723"/>
    </source>
</evidence>
<evidence type="ECO:0000256" key="1">
    <source>
        <dbReference type="ARBA" id="ARBA00001400"/>
    </source>
</evidence>
<evidence type="ECO:0000256" key="2">
    <source>
        <dbReference type="ARBA" id="ARBA00006521"/>
    </source>
</evidence>
<dbReference type="InterPro" id="IPR051536">
    <property type="entry name" value="UDG_Type-4/5"/>
</dbReference>
<keyword evidence="11" id="KW-0234">DNA repair</keyword>